<evidence type="ECO:0000256" key="6">
    <source>
        <dbReference type="ARBA" id="ARBA00022737"/>
    </source>
</evidence>
<evidence type="ECO:0000256" key="13">
    <source>
        <dbReference type="ARBA" id="ARBA00037707"/>
    </source>
</evidence>
<evidence type="ECO:0000256" key="16">
    <source>
        <dbReference type="SAM" id="SignalP"/>
    </source>
</evidence>
<dbReference type="EC" id="3.2.1.15" evidence="3"/>
<feature type="non-terminal residue" evidence="17">
    <location>
        <position position="368"/>
    </location>
</feature>
<evidence type="ECO:0000256" key="12">
    <source>
        <dbReference type="ARBA" id="ARBA00034074"/>
    </source>
</evidence>
<evidence type="ECO:0000256" key="8">
    <source>
        <dbReference type="ARBA" id="ARBA00023157"/>
    </source>
</evidence>
<dbReference type="EMBL" id="NAJL01000010">
    <property type="protein sequence ID" value="TKA30620.1"/>
    <property type="molecule type" value="Genomic_DNA"/>
</dbReference>
<dbReference type="AlphaFoldDB" id="A0A4U0U624"/>
<dbReference type="InterPro" id="IPR011050">
    <property type="entry name" value="Pectin_lyase_fold/virulence"/>
</dbReference>
<evidence type="ECO:0000256" key="9">
    <source>
        <dbReference type="ARBA" id="ARBA00023180"/>
    </source>
</evidence>
<dbReference type="InterPro" id="IPR000743">
    <property type="entry name" value="Glyco_hydro_28"/>
</dbReference>
<dbReference type="Proteomes" id="UP000308549">
    <property type="component" value="Unassembled WGS sequence"/>
</dbReference>
<dbReference type="PANTHER" id="PTHR31884">
    <property type="entry name" value="POLYGALACTURONASE"/>
    <property type="match status" value="1"/>
</dbReference>
<keyword evidence="7 15" id="KW-0378">Hydrolase</keyword>
<evidence type="ECO:0000256" key="1">
    <source>
        <dbReference type="ARBA" id="ARBA00004613"/>
    </source>
</evidence>
<proteinExistence type="inferred from homology"/>
<evidence type="ECO:0000256" key="14">
    <source>
        <dbReference type="PROSITE-ProRule" id="PRU10052"/>
    </source>
</evidence>
<keyword evidence="9" id="KW-0325">Glycoprotein</keyword>
<sequence>MRSSLASAAVTAALLSTASTSALHNRQASNSTSTSTTPTATGPCYVTAYAALPAATASCTAITLDSVYVPGNSTLDMSELRAGTIVTFAGTTTFGFAEADYDMITVGGTNITITAEPDAVIDGNGEAWWDGQGSNGGIDKPDHFFVVSKLRGNSVIKDLYIMNYPTHCFSVSGCDGLVMENIFLNQTAGAAPNNRSDGLAAAHNTDGFDISSCNNTVVKNSTVLNQDDCVAVTSGDHVTVSNMYCDGSHGLSIGSVGGKSNNNVTNILFEDSEILNSQNGARIKSNAETTGFIANITYQNIHVSNISIYGIDIQQDYLNGGPTGDPTNGVVIQNITMTNITGTVQSDAKNYYILLAAILLLKEISFAR</sequence>
<keyword evidence="8" id="KW-1015">Disulfide bond</keyword>
<gene>
    <name evidence="17" type="ORF">B0A50_02340</name>
</gene>
<keyword evidence="11" id="KW-0961">Cell wall biogenesis/degradation</keyword>
<evidence type="ECO:0000256" key="15">
    <source>
        <dbReference type="RuleBase" id="RU361169"/>
    </source>
</evidence>
<dbReference type="Gene3D" id="2.160.20.10">
    <property type="entry name" value="Single-stranded right-handed beta-helix, Pectin lyase-like"/>
    <property type="match status" value="1"/>
</dbReference>
<evidence type="ECO:0000256" key="4">
    <source>
        <dbReference type="ARBA" id="ARBA00022525"/>
    </source>
</evidence>
<dbReference type="GO" id="GO:0004650">
    <property type="term" value="F:polygalacturonase activity"/>
    <property type="evidence" value="ECO:0007669"/>
    <property type="project" value="UniProtKB-EC"/>
</dbReference>
<reference evidence="17 18" key="1">
    <citation type="submission" date="2017-03" db="EMBL/GenBank/DDBJ databases">
        <title>Genomes of endolithic fungi from Antarctica.</title>
        <authorList>
            <person name="Coleine C."/>
            <person name="Masonjones S."/>
            <person name="Stajich J.E."/>
        </authorList>
    </citation>
    <scope>NUCLEOTIDE SEQUENCE [LARGE SCALE GENOMIC DNA]</scope>
    <source>
        <strain evidence="17 18">CCFEE 6315</strain>
    </source>
</reference>
<name>A0A4U0U624_9PEZI</name>
<dbReference type="SUPFAM" id="SSF51126">
    <property type="entry name" value="Pectin lyase-like"/>
    <property type="match status" value="1"/>
</dbReference>
<comment type="caution">
    <text evidence="17">The sequence shown here is derived from an EMBL/GenBank/DDBJ whole genome shotgun (WGS) entry which is preliminary data.</text>
</comment>
<dbReference type="GO" id="GO:0045490">
    <property type="term" value="P:pectin catabolic process"/>
    <property type="evidence" value="ECO:0007669"/>
    <property type="project" value="UniProtKB-ARBA"/>
</dbReference>
<dbReference type="SMART" id="SM00710">
    <property type="entry name" value="PbH1"/>
    <property type="match status" value="6"/>
</dbReference>
<dbReference type="InterPro" id="IPR006626">
    <property type="entry name" value="PbH1"/>
</dbReference>
<dbReference type="InterPro" id="IPR050434">
    <property type="entry name" value="Glycosyl_hydrlase_28"/>
</dbReference>
<dbReference type="FunFam" id="2.160.20.10:FF:000002">
    <property type="entry name" value="Endopolygalacturonase D"/>
    <property type="match status" value="1"/>
</dbReference>
<keyword evidence="10 15" id="KW-0326">Glycosidase</keyword>
<dbReference type="PANTHER" id="PTHR31884:SF9">
    <property type="entry name" value="ENDOPOLYGALACTURONASE D-RELATED"/>
    <property type="match status" value="1"/>
</dbReference>
<feature type="chain" id="PRO_5020555146" description="endo-polygalacturonase" evidence="16">
    <location>
        <begin position="23"/>
        <end position="368"/>
    </location>
</feature>
<protein>
    <recommendedName>
        <fullName evidence="3">endo-polygalacturonase</fullName>
        <ecNumber evidence="3">3.2.1.15</ecNumber>
    </recommendedName>
</protein>
<dbReference type="InterPro" id="IPR012334">
    <property type="entry name" value="Pectin_lyas_fold"/>
</dbReference>
<evidence type="ECO:0000256" key="10">
    <source>
        <dbReference type="ARBA" id="ARBA00023295"/>
    </source>
</evidence>
<feature type="active site" evidence="14">
    <location>
        <position position="249"/>
    </location>
</feature>
<comment type="similarity">
    <text evidence="2 15">Belongs to the glycosyl hydrolase 28 family.</text>
</comment>
<evidence type="ECO:0000256" key="3">
    <source>
        <dbReference type="ARBA" id="ARBA00012736"/>
    </source>
</evidence>
<comment type="function">
    <text evidence="13">Involved in maceration and soft-rotting of plant tissue. Hydrolyzes the 1,4-alpha glycosidic bonds of de-esterified pectate in the smooth region of the plant cell wall.</text>
</comment>
<dbReference type="GO" id="GO:0071555">
    <property type="term" value="P:cell wall organization"/>
    <property type="evidence" value="ECO:0007669"/>
    <property type="project" value="UniProtKB-KW"/>
</dbReference>
<keyword evidence="6" id="KW-0677">Repeat</keyword>
<dbReference type="PROSITE" id="PS00502">
    <property type="entry name" value="POLYGALACTURONASE"/>
    <property type="match status" value="1"/>
</dbReference>
<evidence type="ECO:0000313" key="18">
    <source>
        <dbReference type="Proteomes" id="UP000308549"/>
    </source>
</evidence>
<dbReference type="Pfam" id="PF00295">
    <property type="entry name" value="Glyco_hydro_28"/>
    <property type="match status" value="1"/>
</dbReference>
<evidence type="ECO:0000256" key="2">
    <source>
        <dbReference type="ARBA" id="ARBA00008834"/>
    </source>
</evidence>
<accession>A0A4U0U624</accession>
<feature type="signal peptide" evidence="16">
    <location>
        <begin position="1"/>
        <end position="22"/>
    </location>
</feature>
<organism evidence="17 18">
    <name type="scientific">Salinomyces thailandicus</name>
    <dbReference type="NCBI Taxonomy" id="706561"/>
    <lineage>
        <taxon>Eukaryota</taxon>
        <taxon>Fungi</taxon>
        <taxon>Dikarya</taxon>
        <taxon>Ascomycota</taxon>
        <taxon>Pezizomycotina</taxon>
        <taxon>Dothideomycetes</taxon>
        <taxon>Dothideomycetidae</taxon>
        <taxon>Mycosphaerellales</taxon>
        <taxon>Teratosphaeriaceae</taxon>
        <taxon>Salinomyces</taxon>
    </lineage>
</organism>
<comment type="catalytic activity">
    <reaction evidence="12">
        <text>(1,4-alpha-D-galacturonosyl)n+m + H2O = (1,4-alpha-D-galacturonosyl)n + (1,4-alpha-D-galacturonosyl)m.</text>
        <dbReference type="EC" id="3.2.1.15"/>
    </reaction>
</comment>
<evidence type="ECO:0000256" key="11">
    <source>
        <dbReference type="ARBA" id="ARBA00023316"/>
    </source>
</evidence>
<dbReference type="GO" id="GO:0005576">
    <property type="term" value="C:extracellular region"/>
    <property type="evidence" value="ECO:0007669"/>
    <property type="project" value="UniProtKB-SubCell"/>
</dbReference>
<evidence type="ECO:0000256" key="7">
    <source>
        <dbReference type="ARBA" id="ARBA00022801"/>
    </source>
</evidence>
<dbReference type="OrthoDB" id="1546079at2759"/>
<evidence type="ECO:0000313" key="17">
    <source>
        <dbReference type="EMBL" id="TKA30620.1"/>
    </source>
</evidence>
<keyword evidence="5 16" id="KW-0732">Signal</keyword>
<evidence type="ECO:0000256" key="5">
    <source>
        <dbReference type="ARBA" id="ARBA00022729"/>
    </source>
</evidence>
<keyword evidence="18" id="KW-1185">Reference proteome</keyword>
<keyword evidence="4" id="KW-0964">Secreted</keyword>
<comment type="subcellular location">
    <subcellularLocation>
        <location evidence="1">Secreted</location>
    </subcellularLocation>
</comment>